<dbReference type="Pfam" id="PF04324">
    <property type="entry name" value="Fer2_BFD"/>
    <property type="match status" value="1"/>
</dbReference>
<gene>
    <name evidence="6" type="ORF">BerOc1_02472</name>
</gene>
<dbReference type="GO" id="GO:0051539">
    <property type="term" value="F:4 iron, 4 sulfur cluster binding"/>
    <property type="evidence" value="ECO:0007669"/>
    <property type="project" value="UniProtKB-KW"/>
</dbReference>
<dbReference type="InterPro" id="IPR017900">
    <property type="entry name" value="4Fe4S_Fe_S_CS"/>
</dbReference>
<dbReference type="PROSITE" id="PS51379">
    <property type="entry name" value="4FE4S_FER_2"/>
    <property type="match status" value="2"/>
</dbReference>
<name>A0A1J5MVA9_9BACT</name>
<dbReference type="Gene3D" id="1.10.10.1100">
    <property type="entry name" value="BFD-like [2Fe-2S]-binding domain"/>
    <property type="match status" value="1"/>
</dbReference>
<dbReference type="InterPro" id="IPR007419">
    <property type="entry name" value="BFD-like_2Fe2S-bd_dom"/>
</dbReference>
<evidence type="ECO:0000256" key="2">
    <source>
        <dbReference type="ARBA" id="ARBA00022723"/>
    </source>
</evidence>
<dbReference type="RefSeq" id="WP_071545965.1">
    <property type="nucleotide sequence ID" value="NZ_LKAQ01000004.1"/>
</dbReference>
<feature type="domain" description="4Fe-4S ferredoxin-type" evidence="5">
    <location>
        <begin position="6"/>
        <end position="35"/>
    </location>
</feature>
<keyword evidence="2" id="KW-0479">Metal-binding</keyword>
<dbReference type="SUPFAM" id="SSF54862">
    <property type="entry name" value="4Fe-4S ferredoxins"/>
    <property type="match status" value="1"/>
</dbReference>
<dbReference type="PANTHER" id="PTHR24960">
    <property type="entry name" value="PHOTOSYSTEM I IRON-SULFUR CENTER-RELATED"/>
    <property type="match status" value="1"/>
</dbReference>
<feature type="domain" description="4Fe-4S ferredoxin-type" evidence="5">
    <location>
        <begin position="36"/>
        <end position="64"/>
    </location>
</feature>
<dbReference type="AlphaFoldDB" id="A0A1J5MVA9"/>
<keyword evidence="1" id="KW-0004">4Fe-4S</keyword>
<dbReference type="EMBL" id="LKAQ01000004">
    <property type="protein sequence ID" value="OIQ50534.1"/>
    <property type="molecule type" value="Genomic_DNA"/>
</dbReference>
<dbReference type="InterPro" id="IPR050157">
    <property type="entry name" value="PSI_iron-sulfur_center"/>
</dbReference>
<evidence type="ECO:0000313" key="6">
    <source>
        <dbReference type="EMBL" id="OIQ50534.1"/>
    </source>
</evidence>
<keyword evidence="3" id="KW-0408">Iron</keyword>
<dbReference type="Proteomes" id="UP000181901">
    <property type="component" value="Unassembled WGS sequence"/>
</dbReference>
<dbReference type="OrthoDB" id="9794954at2"/>
<dbReference type="InterPro" id="IPR041854">
    <property type="entry name" value="BFD-like_2Fe2S-bd_dom_sf"/>
</dbReference>
<keyword evidence="7" id="KW-1185">Reference proteome</keyword>
<evidence type="ECO:0000256" key="1">
    <source>
        <dbReference type="ARBA" id="ARBA00022485"/>
    </source>
</evidence>
<organism evidence="6 7">
    <name type="scientific">Pseudodesulfovibrio hydrargyri</name>
    <dbReference type="NCBI Taxonomy" id="2125990"/>
    <lineage>
        <taxon>Bacteria</taxon>
        <taxon>Pseudomonadati</taxon>
        <taxon>Thermodesulfobacteriota</taxon>
        <taxon>Desulfovibrionia</taxon>
        <taxon>Desulfovibrionales</taxon>
        <taxon>Desulfovibrionaceae</taxon>
    </lineage>
</organism>
<dbReference type="GO" id="GO:0046872">
    <property type="term" value="F:metal ion binding"/>
    <property type="evidence" value="ECO:0007669"/>
    <property type="project" value="UniProtKB-KW"/>
</dbReference>
<proteinExistence type="predicted"/>
<sequence>MKTVTMRAEINQDTCIGCGICSKVCPTLAVTVEERKAEVNPDRCLACGNCHQRCPVEAVTLVRLKEPFTVGTVVRDEDREKVEEICIKAGFNPSQIVCYCTATRAEEVAAAIIQGANTPEEISFRTGLRMGCSVECIQPALRLLDAAGIVPTPPEGGWQWYGKTATLQDIPEDIKKKYNHRGFYFDSDLALFTEVAESKRR</sequence>
<dbReference type="Gene3D" id="3.30.70.20">
    <property type="match status" value="1"/>
</dbReference>
<evidence type="ECO:0000256" key="3">
    <source>
        <dbReference type="ARBA" id="ARBA00023004"/>
    </source>
</evidence>
<dbReference type="Pfam" id="PF14697">
    <property type="entry name" value="Fer4_21"/>
    <property type="match status" value="1"/>
</dbReference>
<dbReference type="PROSITE" id="PS00198">
    <property type="entry name" value="4FE4S_FER_1"/>
    <property type="match status" value="1"/>
</dbReference>
<comment type="caution">
    <text evidence="6">The sequence shown here is derived from an EMBL/GenBank/DDBJ whole genome shotgun (WGS) entry which is preliminary data.</text>
</comment>
<protein>
    <submittedName>
        <fullName evidence="6">Ferredoxin</fullName>
    </submittedName>
</protein>
<evidence type="ECO:0000313" key="7">
    <source>
        <dbReference type="Proteomes" id="UP000181901"/>
    </source>
</evidence>
<evidence type="ECO:0000256" key="4">
    <source>
        <dbReference type="ARBA" id="ARBA00023014"/>
    </source>
</evidence>
<reference evidence="6 7" key="1">
    <citation type="submission" date="2015-09" db="EMBL/GenBank/DDBJ databases">
        <title>Genome of Desulfovibrio dechloracetivorans BerOc1, a mercury methylating strain isolated from highly hydrocarbons and metals contaminated coastal sediments.</title>
        <authorList>
            <person name="Goni Urriza M."/>
            <person name="Gassie C."/>
            <person name="Bouchez O."/>
            <person name="Klopp C."/>
            <person name="Ranchou-Peyruse A."/>
            <person name="Remy G."/>
        </authorList>
    </citation>
    <scope>NUCLEOTIDE SEQUENCE [LARGE SCALE GENOMIC DNA]</scope>
    <source>
        <strain evidence="6 7">BerOc1</strain>
    </source>
</reference>
<accession>A0A1J5MVA9</accession>
<dbReference type="InterPro" id="IPR017896">
    <property type="entry name" value="4Fe4S_Fe-S-bd"/>
</dbReference>
<keyword evidence="4" id="KW-0411">Iron-sulfur</keyword>
<evidence type="ECO:0000259" key="5">
    <source>
        <dbReference type="PROSITE" id="PS51379"/>
    </source>
</evidence>
<dbReference type="PANTHER" id="PTHR24960:SF79">
    <property type="entry name" value="PHOTOSYSTEM I IRON-SULFUR CENTER"/>
    <property type="match status" value="1"/>
</dbReference>